<evidence type="ECO:0000256" key="3">
    <source>
        <dbReference type="SAM" id="MobiDB-lite"/>
    </source>
</evidence>
<dbReference type="InterPro" id="IPR012340">
    <property type="entry name" value="NA-bd_OB-fold"/>
</dbReference>
<evidence type="ECO:0000256" key="2">
    <source>
        <dbReference type="PIRNR" id="PIRNR002070"/>
    </source>
</evidence>
<protein>
    <recommendedName>
        <fullName evidence="2">Single-stranded DNA-binding protein</fullName>
    </recommendedName>
</protein>
<dbReference type="Pfam" id="PF00436">
    <property type="entry name" value="SSB"/>
    <property type="match status" value="1"/>
</dbReference>
<organism evidence="4">
    <name type="scientific">Myoviridae sp. ctakU3</name>
    <dbReference type="NCBI Taxonomy" id="2825135"/>
    <lineage>
        <taxon>Viruses</taxon>
        <taxon>Duplodnaviria</taxon>
        <taxon>Heunggongvirae</taxon>
        <taxon>Uroviricota</taxon>
        <taxon>Caudoviricetes</taxon>
    </lineage>
</organism>
<dbReference type="GO" id="GO:0003697">
    <property type="term" value="F:single-stranded DNA binding"/>
    <property type="evidence" value="ECO:0007669"/>
    <property type="project" value="InterPro"/>
</dbReference>
<evidence type="ECO:0000313" key="4">
    <source>
        <dbReference type="EMBL" id="DAE00611.1"/>
    </source>
</evidence>
<dbReference type="GO" id="GO:0006260">
    <property type="term" value="P:DNA replication"/>
    <property type="evidence" value="ECO:0007669"/>
    <property type="project" value="InterPro"/>
</dbReference>
<name>A0A8S5P2C4_9CAUD</name>
<dbReference type="PIRSF" id="PIRSF002070">
    <property type="entry name" value="SSB"/>
    <property type="match status" value="1"/>
</dbReference>
<evidence type="ECO:0000256" key="1">
    <source>
        <dbReference type="ARBA" id="ARBA00023125"/>
    </source>
</evidence>
<dbReference type="SUPFAM" id="SSF50249">
    <property type="entry name" value="Nucleic acid-binding proteins"/>
    <property type="match status" value="1"/>
</dbReference>
<dbReference type="NCBIfam" id="TIGR00621">
    <property type="entry name" value="ssb"/>
    <property type="match status" value="1"/>
</dbReference>
<dbReference type="EMBL" id="BK015306">
    <property type="protein sequence ID" value="DAE00611.1"/>
    <property type="molecule type" value="Genomic_DNA"/>
</dbReference>
<feature type="region of interest" description="Disordered" evidence="3">
    <location>
        <begin position="112"/>
        <end position="142"/>
    </location>
</feature>
<keyword evidence="1 2" id="KW-0238">DNA-binding</keyword>
<dbReference type="InterPro" id="IPR000424">
    <property type="entry name" value="Primosome_PriB/ssb"/>
</dbReference>
<dbReference type="CDD" id="cd04496">
    <property type="entry name" value="SSB_OBF"/>
    <property type="match status" value="1"/>
</dbReference>
<dbReference type="PROSITE" id="PS50935">
    <property type="entry name" value="SSB"/>
    <property type="match status" value="1"/>
</dbReference>
<accession>A0A8S5P2C4</accession>
<dbReference type="Gene3D" id="2.40.50.140">
    <property type="entry name" value="Nucleic acid-binding proteins"/>
    <property type="match status" value="1"/>
</dbReference>
<dbReference type="InterPro" id="IPR011344">
    <property type="entry name" value="ssDNA-bd"/>
</dbReference>
<proteinExistence type="predicted"/>
<reference evidence="4" key="1">
    <citation type="journal article" date="2021" name="Proc. Natl. Acad. Sci. U.S.A.">
        <title>A Catalog of Tens of Thousands of Viruses from Human Metagenomes Reveals Hidden Associations with Chronic Diseases.</title>
        <authorList>
            <person name="Tisza M.J."/>
            <person name="Buck C.B."/>
        </authorList>
    </citation>
    <scope>NUCLEOTIDE SEQUENCE</scope>
    <source>
        <strain evidence="4">CtakU3</strain>
    </source>
</reference>
<sequence>MASMLKATLIGFLAGNPEKIEYNDGTSACSFTVAVNKKERNKDGELIDNVVWVNVKARGRNAENLMNFATKGTQIYIEGTPYASAYMSKKSAGVVVAQFNVNLSNFTLLGSRPKDDSSNVTSQKRTTDASKGGATMDEDVPF</sequence>